<dbReference type="Proteomes" id="UP000711996">
    <property type="component" value="Unassembled WGS sequence"/>
</dbReference>
<gene>
    <name evidence="1" type="ORF">CGCSCA2_v001973</name>
</gene>
<dbReference type="OrthoDB" id="3200163at2759"/>
<organism evidence="1 2">
    <name type="scientific">Colletotrichum siamense</name>
    <name type="common">Anthracnose fungus</name>
    <dbReference type="NCBI Taxonomy" id="690259"/>
    <lineage>
        <taxon>Eukaryota</taxon>
        <taxon>Fungi</taxon>
        <taxon>Dikarya</taxon>
        <taxon>Ascomycota</taxon>
        <taxon>Pezizomycotina</taxon>
        <taxon>Sordariomycetes</taxon>
        <taxon>Hypocreomycetidae</taxon>
        <taxon>Glomerellales</taxon>
        <taxon>Glomerellaceae</taxon>
        <taxon>Colletotrichum</taxon>
        <taxon>Colletotrichum gloeosporioides species complex</taxon>
    </lineage>
</organism>
<reference evidence="1" key="1">
    <citation type="submission" date="2019-06" db="EMBL/GenBank/DDBJ databases">
        <authorList>
            <person name="Gan P."/>
            <person name="Shirasu K."/>
        </authorList>
    </citation>
    <scope>NUCLEOTIDE SEQUENCE [LARGE SCALE GENOMIC DNA]</scope>
    <source>
        <strain evidence="1">CAD2</strain>
    </source>
</reference>
<dbReference type="AlphaFoldDB" id="A0A9P5F2C8"/>
<name>A0A9P5F2C8_COLSI</name>
<accession>A0A9P5F2C8</accession>
<evidence type="ECO:0000313" key="1">
    <source>
        <dbReference type="EMBL" id="KAF4864561.1"/>
    </source>
</evidence>
<sequence>MAEAIGLASSVIAITDVAFKAGSAYLKIIRLLDEMKQVPTELRFKADRVRFIEEFLFYAEDNLSKNPLPSSAWSPTLLQDQLSKCHTILSDVREMVDRTMAQITQPTSIRRKIALTKAVIRKDDLKALDMKLDEALQLYQLAQDQYVLAMITYPLVSKARDPAKNIEVPDTVSANQTKKFNSTSLSRKTHSVSYKPSIFGRFHISFQADRSIHAVIQAPSWITSTVYSVLAQRATVGWQMNLRADEMVKYFDWELLKLIEYDNSQAMFKYLNEHTMSPFVHQQADKKVVQEAVRYGAVSITRVLLEQGLHALEMPNMNGESIPRLLYDLGCNSDCDKGDQGPLLVQLLGDNGLDDYFDDHDSLFDAAICGLPFMSFRALMERCAFDYQSLPVEEKLAQVRAIATSVVPGRAQAWGIEEILFLVSGGETPGLGLLEESKSYGEDSLIHTLAAGLVHCVAERWNSPEDRRWRRVLGACFELDPSGVQHLDKVWYGLDCGRDSVDATPLSGMLCNWVCNGIHKKTKDRAPAVATVNALQLAFRLWIDTLASAGKDLLKYGAGEKELHAQGNTFMFQRFAGGTHSRKRSMMRFSILGITYGPLPQHWRLWITNENYDYAGEFWSMIESQNIRVPGSWVEDIWDPLEMRRLHNEVAAWRQEEAPPFIWSKYRKPRQPI</sequence>
<dbReference type="EMBL" id="QPMT01000004">
    <property type="protein sequence ID" value="KAF4864561.1"/>
    <property type="molecule type" value="Genomic_DNA"/>
</dbReference>
<evidence type="ECO:0008006" key="3">
    <source>
        <dbReference type="Google" id="ProtNLM"/>
    </source>
</evidence>
<proteinExistence type="predicted"/>
<comment type="caution">
    <text evidence="1">The sequence shown here is derived from an EMBL/GenBank/DDBJ whole genome shotgun (WGS) entry which is preliminary data.</text>
</comment>
<evidence type="ECO:0000313" key="2">
    <source>
        <dbReference type="Proteomes" id="UP000711996"/>
    </source>
</evidence>
<keyword evidence="2" id="KW-1185">Reference proteome</keyword>
<protein>
    <recommendedName>
        <fullName evidence="3">NACHT-NTPase and P-loop NTPases N-terminal domain-containing protein</fullName>
    </recommendedName>
</protein>